<dbReference type="GO" id="GO:0006408">
    <property type="term" value="P:snRNA export from nucleus"/>
    <property type="evidence" value="ECO:0007669"/>
    <property type="project" value="InterPro"/>
</dbReference>
<dbReference type="EMBL" id="JAXUIC010000004">
    <property type="protein sequence ID" value="KAK4595176.1"/>
    <property type="molecule type" value="Genomic_DNA"/>
</dbReference>
<keyword evidence="9" id="KW-0539">Nucleus</keyword>
<evidence type="ECO:0000256" key="10">
    <source>
        <dbReference type="ARBA" id="ARBA00030834"/>
    </source>
</evidence>
<keyword evidence="8" id="KW-0653">Protein transport</keyword>
<evidence type="ECO:0000256" key="5">
    <source>
        <dbReference type="ARBA" id="ARBA00022448"/>
    </source>
</evidence>
<keyword evidence="14" id="KW-1185">Reference proteome</keyword>
<dbReference type="InterPro" id="IPR039047">
    <property type="entry name" value="PHAX"/>
</dbReference>
<evidence type="ECO:0000256" key="4">
    <source>
        <dbReference type="ARBA" id="ARBA00016856"/>
    </source>
</evidence>
<dbReference type="Proteomes" id="UP001324115">
    <property type="component" value="Unassembled WGS sequence"/>
</dbReference>
<reference evidence="13 14" key="1">
    <citation type="journal article" date="2023" name="G3 (Bethesda)">
        <title>A haplotype-resolved chromosome-scale genome for Quercus rubra L. provides insights into the genetics of adaptive traits for red oak species.</title>
        <authorList>
            <person name="Kapoor B."/>
            <person name="Jenkins J."/>
            <person name="Schmutz J."/>
            <person name="Zhebentyayeva T."/>
            <person name="Kuelheim C."/>
            <person name="Coggeshall M."/>
            <person name="Heim C."/>
            <person name="Lasky J.R."/>
            <person name="Leites L."/>
            <person name="Islam-Faridi N."/>
            <person name="Romero-Severson J."/>
            <person name="DeLeo V.L."/>
            <person name="Lucas S.M."/>
            <person name="Lazic D."/>
            <person name="Gailing O."/>
            <person name="Carlson J."/>
            <person name="Staton M."/>
        </authorList>
    </citation>
    <scope>NUCLEOTIDE SEQUENCE [LARGE SCALE GENOMIC DNA]</scope>
    <source>
        <strain evidence="13">Pseudo-F2</strain>
    </source>
</reference>
<evidence type="ECO:0000256" key="8">
    <source>
        <dbReference type="ARBA" id="ARBA00022927"/>
    </source>
</evidence>
<dbReference type="GO" id="GO:0003723">
    <property type="term" value="F:RNA binding"/>
    <property type="evidence" value="ECO:0007669"/>
    <property type="project" value="UniProtKB-KW"/>
</dbReference>
<comment type="subcellular location">
    <subcellularLocation>
        <location evidence="2">Cytoplasm</location>
    </subcellularLocation>
    <subcellularLocation>
        <location evidence="1">Nucleus</location>
    </subcellularLocation>
</comment>
<organism evidence="13 14">
    <name type="scientific">Quercus rubra</name>
    <name type="common">Northern red oak</name>
    <name type="synonym">Quercus borealis</name>
    <dbReference type="NCBI Taxonomy" id="3512"/>
    <lineage>
        <taxon>Eukaryota</taxon>
        <taxon>Viridiplantae</taxon>
        <taxon>Streptophyta</taxon>
        <taxon>Embryophyta</taxon>
        <taxon>Tracheophyta</taxon>
        <taxon>Spermatophyta</taxon>
        <taxon>Magnoliopsida</taxon>
        <taxon>eudicotyledons</taxon>
        <taxon>Gunneridae</taxon>
        <taxon>Pentapetalae</taxon>
        <taxon>rosids</taxon>
        <taxon>fabids</taxon>
        <taxon>Fagales</taxon>
        <taxon>Fagaceae</taxon>
        <taxon>Quercus</taxon>
    </lineage>
</organism>
<sequence length="153" mass="16756">MEGKDSLLDVIYEEDNLEGIDDVEMLDVEEGELVEPNLHNEKGQSSGGDVDAIQACGDQMTAYGSRCRNGGGILWNIIKAEEPKAYKEIMKKVQEFEKQFKPPNNRRGGEPKKEGVSPGTTHSFVEASVRDSLRIPVSSDDDLLGEDTKGDAA</sequence>
<dbReference type="PANTHER" id="PTHR13135">
    <property type="entry name" value="CYTOSOLIC RESINIFERATOXIN BINDING PROTEIN RBP-26"/>
    <property type="match status" value="1"/>
</dbReference>
<evidence type="ECO:0000259" key="12">
    <source>
        <dbReference type="Pfam" id="PF10258"/>
    </source>
</evidence>
<comment type="similarity">
    <text evidence="3">Belongs to the PHAX family.</text>
</comment>
<dbReference type="GO" id="GO:0005634">
    <property type="term" value="C:nucleus"/>
    <property type="evidence" value="ECO:0007669"/>
    <property type="project" value="UniProtKB-SubCell"/>
</dbReference>
<evidence type="ECO:0000313" key="13">
    <source>
        <dbReference type="EMBL" id="KAK4595176.1"/>
    </source>
</evidence>
<dbReference type="GO" id="GO:0005737">
    <property type="term" value="C:cytoplasm"/>
    <property type="evidence" value="ECO:0007669"/>
    <property type="project" value="UniProtKB-SubCell"/>
</dbReference>
<gene>
    <name evidence="13" type="ORF">RGQ29_018786</name>
</gene>
<dbReference type="InterPro" id="IPR038092">
    <property type="entry name" value="PHAX_RNA-binding_sf"/>
</dbReference>
<evidence type="ECO:0000256" key="2">
    <source>
        <dbReference type="ARBA" id="ARBA00004496"/>
    </source>
</evidence>
<evidence type="ECO:0000256" key="3">
    <source>
        <dbReference type="ARBA" id="ARBA00006094"/>
    </source>
</evidence>
<evidence type="ECO:0000256" key="1">
    <source>
        <dbReference type="ARBA" id="ARBA00004123"/>
    </source>
</evidence>
<evidence type="ECO:0000256" key="6">
    <source>
        <dbReference type="ARBA" id="ARBA00022490"/>
    </source>
</evidence>
<dbReference type="PANTHER" id="PTHR13135:SF0">
    <property type="entry name" value="PHOSPHORYLATED ADAPTER RNA EXPORT PROTEIN"/>
    <property type="match status" value="1"/>
</dbReference>
<dbReference type="AlphaFoldDB" id="A0AAN7FR00"/>
<comment type="caution">
    <text evidence="13">The sequence shown here is derived from an EMBL/GenBank/DDBJ whole genome shotgun (WGS) entry which is preliminary data.</text>
</comment>
<dbReference type="Pfam" id="PF10258">
    <property type="entry name" value="PHAX_RNA-bd"/>
    <property type="match status" value="1"/>
</dbReference>
<evidence type="ECO:0000256" key="7">
    <source>
        <dbReference type="ARBA" id="ARBA00022884"/>
    </source>
</evidence>
<feature type="domain" description="Phosphorylated adapter RNA export protein RNA-binding" evidence="12">
    <location>
        <begin position="49"/>
        <end position="93"/>
    </location>
</feature>
<protein>
    <recommendedName>
        <fullName evidence="4">Phosphorylated adapter RNA export protein</fullName>
    </recommendedName>
    <alternativeName>
        <fullName evidence="10">RNA U small nuclear RNA export adapter protein</fullName>
    </alternativeName>
</protein>
<evidence type="ECO:0000256" key="11">
    <source>
        <dbReference type="SAM" id="MobiDB-lite"/>
    </source>
</evidence>
<keyword evidence="5" id="KW-0813">Transport</keyword>
<name>A0AAN7FR00_QUERU</name>
<keyword evidence="7" id="KW-0694">RNA-binding</keyword>
<proteinExistence type="inferred from homology"/>
<dbReference type="GO" id="GO:0015031">
    <property type="term" value="P:protein transport"/>
    <property type="evidence" value="ECO:0007669"/>
    <property type="project" value="UniProtKB-KW"/>
</dbReference>
<evidence type="ECO:0000313" key="14">
    <source>
        <dbReference type="Proteomes" id="UP001324115"/>
    </source>
</evidence>
<feature type="region of interest" description="Disordered" evidence="11">
    <location>
        <begin position="97"/>
        <end position="153"/>
    </location>
</feature>
<evidence type="ECO:0000256" key="9">
    <source>
        <dbReference type="ARBA" id="ARBA00023242"/>
    </source>
</evidence>
<accession>A0AAN7FR00</accession>
<keyword evidence="6" id="KW-0963">Cytoplasm</keyword>
<dbReference type="InterPro" id="IPR019385">
    <property type="entry name" value="PHAX_RNA-binding_domain"/>
</dbReference>
<dbReference type="Gene3D" id="1.10.10.1440">
    <property type="entry name" value="PHAX RNA-binding domain"/>
    <property type="match status" value="1"/>
</dbReference>